<name>A0ACB8EX04_9SAUR</name>
<sequence length="164" mass="18679">MPHQEIIDSLKVCLVASLQKFHESNLCALTKEDYQALLTKMVVALDLQDRMLSYTFVTVSAWNLISCEILEHHRVLLLTPCEWQLMHSLSQRLPGGMQPKSGYLVIHVNLGHYKIDKLSPSDMVFSSQVHQHILGKIPMTHLNRCPPVLRGTMTIGSYLYKVLL</sequence>
<evidence type="ECO:0000313" key="2">
    <source>
        <dbReference type="Proteomes" id="UP000827872"/>
    </source>
</evidence>
<dbReference type="EMBL" id="CM037625">
    <property type="protein sequence ID" value="KAH7997533.1"/>
    <property type="molecule type" value="Genomic_DNA"/>
</dbReference>
<comment type="caution">
    <text evidence="1">The sequence shown here is derived from an EMBL/GenBank/DDBJ whole genome shotgun (WGS) entry which is preliminary data.</text>
</comment>
<protein>
    <submittedName>
        <fullName evidence="1">Uncharacterized protein</fullName>
    </submittedName>
</protein>
<proteinExistence type="predicted"/>
<reference evidence="1" key="1">
    <citation type="submission" date="2021-08" db="EMBL/GenBank/DDBJ databases">
        <title>The first chromosome-level gecko genome reveals the dynamic sex chromosomes of Neotropical dwarf geckos (Sphaerodactylidae: Sphaerodactylus).</title>
        <authorList>
            <person name="Pinto B.J."/>
            <person name="Keating S.E."/>
            <person name="Gamble T."/>
        </authorList>
    </citation>
    <scope>NUCLEOTIDE SEQUENCE</scope>
    <source>
        <strain evidence="1">TG3544</strain>
    </source>
</reference>
<keyword evidence="2" id="KW-1185">Reference proteome</keyword>
<dbReference type="Proteomes" id="UP000827872">
    <property type="component" value="Linkage Group LG12"/>
</dbReference>
<gene>
    <name evidence="1" type="ORF">K3G42_001130</name>
</gene>
<organism evidence="1 2">
    <name type="scientific">Sphaerodactylus townsendi</name>
    <dbReference type="NCBI Taxonomy" id="933632"/>
    <lineage>
        <taxon>Eukaryota</taxon>
        <taxon>Metazoa</taxon>
        <taxon>Chordata</taxon>
        <taxon>Craniata</taxon>
        <taxon>Vertebrata</taxon>
        <taxon>Euteleostomi</taxon>
        <taxon>Lepidosauria</taxon>
        <taxon>Squamata</taxon>
        <taxon>Bifurcata</taxon>
        <taxon>Gekkota</taxon>
        <taxon>Sphaerodactylidae</taxon>
        <taxon>Sphaerodactylus</taxon>
    </lineage>
</organism>
<accession>A0ACB8EX04</accession>
<evidence type="ECO:0000313" key="1">
    <source>
        <dbReference type="EMBL" id="KAH7997533.1"/>
    </source>
</evidence>